<name>A0A8S0UZF4_OLEEU</name>
<dbReference type="AlphaFoldDB" id="A0A8S0UZF4"/>
<evidence type="ECO:0000313" key="2">
    <source>
        <dbReference type="Proteomes" id="UP000594638"/>
    </source>
</evidence>
<protein>
    <submittedName>
        <fullName evidence="1">Uncharacterized protein</fullName>
    </submittedName>
</protein>
<keyword evidence="2" id="KW-1185">Reference proteome</keyword>
<dbReference type="Gramene" id="OE9A003542T1">
    <property type="protein sequence ID" value="OE9A003542C1"/>
    <property type="gene ID" value="OE9A003542"/>
</dbReference>
<dbReference type="Proteomes" id="UP000594638">
    <property type="component" value="Unassembled WGS sequence"/>
</dbReference>
<comment type="caution">
    <text evidence="1">The sequence shown here is derived from an EMBL/GenBank/DDBJ whole genome shotgun (WGS) entry which is preliminary data.</text>
</comment>
<sequence length="119" mass="13605">MASKIRQVLGKIGVAPWLDKVRQMKRGSTHVVHDHGSTRRCRNLQHSNPVGRASRWIVELLFVANWGHCWGWFVVGNRSVVVRNLGVAEGRDFDRKGKGMSEANGGWIRWFWQREGGDL</sequence>
<evidence type="ECO:0000313" key="1">
    <source>
        <dbReference type="EMBL" id="CAA3022012.1"/>
    </source>
</evidence>
<proteinExistence type="predicted"/>
<organism evidence="1 2">
    <name type="scientific">Olea europaea subsp. europaea</name>
    <dbReference type="NCBI Taxonomy" id="158383"/>
    <lineage>
        <taxon>Eukaryota</taxon>
        <taxon>Viridiplantae</taxon>
        <taxon>Streptophyta</taxon>
        <taxon>Embryophyta</taxon>
        <taxon>Tracheophyta</taxon>
        <taxon>Spermatophyta</taxon>
        <taxon>Magnoliopsida</taxon>
        <taxon>eudicotyledons</taxon>
        <taxon>Gunneridae</taxon>
        <taxon>Pentapetalae</taxon>
        <taxon>asterids</taxon>
        <taxon>lamiids</taxon>
        <taxon>Lamiales</taxon>
        <taxon>Oleaceae</taxon>
        <taxon>Oleeae</taxon>
        <taxon>Olea</taxon>
    </lineage>
</organism>
<accession>A0A8S0UZF4</accession>
<reference evidence="1 2" key="1">
    <citation type="submission" date="2019-12" db="EMBL/GenBank/DDBJ databases">
        <authorList>
            <person name="Alioto T."/>
            <person name="Alioto T."/>
            <person name="Gomez Garrido J."/>
        </authorList>
    </citation>
    <scope>NUCLEOTIDE SEQUENCE [LARGE SCALE GENOMIC DNA]</scope>
</reference>
<gene>
    <name evidence="1" type="ORF">OLEA9_A003542</name>
</gene>
<dbReference type="EMBL" id="CACTIH010009063">
    <property type="protein sequence ID" value="CAA3022012.1"/>
    <property type="molecule type" value="Genomic_DNA"/>
</dbReference>